<proteinExistence type="predicted"/>
<organism evidence="2 3">
    <name type="scientific">Sphingomonas xinjiangensis</name>
    <dbReference type="NCBI Taxonomy" id="643568"/>
    <lineage>
        <taxon>Bacteria</taxon>
        <taxon>Pseudomonadati</taxon>
        <taxon>Pseudomonadota</taxon>
        <taxon>Alphaproteobacteria</taxon>
        <taxon>Sphingomonadales</taxon>
        <taxon>Sphingomonadaceae</taxon>
        <taxon>Sphingomonas</taxon>
    </lineage>
</organism>
<dbReference type="EMBL" id="JACIJF010000001">
    <property type="protein sequence ID" value="MBB5709193.1"/>
    <property type="molecule type" value="Genomic_DNA"/>
</dbReference>
<protein>
    <submittedName>
        <fullName evidence="2">Uncharacterized protein</fullName>
    </submittedName>
</protein>
<name>A0A840YP98_9SPHN</name>
<reference evidence="2 3" key="1">
    <citation type="submission" date="2020-08" db="EMBL/GenBank/DDBJ databases">
        <title>Genomic Encyclopedia of Type Strains, Phase IV (KMG-IV): sequencing the most valuable type-strain genomes for metagenomic binning, comparative biology and taxonomic classification.</title>
        <authorList>
            <person name="Goeker M."/>
        </authorList>
    </citation>
    <scope>NUCLEOTIDE SEQUENCE [LARGE SCALE GENOMIC DNA]</scope>
    <source>
        <strain evidence="2 3">DSM 26736</strain>
    </source>
</reference>
<gene>
    <name evidence="2" type="ORF">FHT02_000399</name>
</gene>
<dbReference type="Proteomes" id="UP000527143">
    <property type="component" value="Unassembled WGS sequence"/>
</dbReference>
<sequence length="52" mass="5786">MTTRTPAQDLEESAERAKSLAEGQDLSLRASQLHRMQSAAQSSLLPFPLFRN</sequence>
<evidence type="ECO:0000256" key="1">
    <source>
        <dbReference type="SAM" id="MobiDB-lite"/>
    </source>
</evidence>
<keyword evidence="3" id="KW-1185">Reference proteome</keyword>
<evidence type="ECO:0000313" key="3">
    <source>
        <dbReference type="Proteomes" id="UP000527143"/>
    </source>
</evidence>
<dbReference type="RefSeq" id="WP_184083683.1">
    <property type="nucleotide sequence ID" value="NZ_JACIJF010000001.1"/>
</dbReference>
<evidence type="ECO:0000313" key="2">
    <source>
        <dbReference type="EMBL" id="MBB5709193.1"/>
    </source>
</evidence>
<feature type="region of interest" description="Disordered" evidence="1">
    <location>
        <begin position="1"/>
        <end position="22"/>
    </location>
</feature>
<dbReference type="AlphaFoldDB" id="A0A840YP98"/>
<comment type="caution">
    <text evidence="2">The sequence shown here is derived from an EMBL/GenBank/DDBJ whole genome shotgun (WGS) entry which is preliminary data.</text>
</comment>
<accession>A0A840YP98</accession>